<organism evidence="1 2">
    <name type="scientific">Solanum verrucosum</name>
    <dbReference type="NCBI Taxonomy" id="315347"/>
    <lineage>
        <taxon>Eukaryota</taxon>
        <taxon>Viridiplantae</taxon>
        <taxon>Streptophyta</taxon>
        <taxon>Embryophyta</taxon>
        <taxon>Tracheophyta</taxon>
        <taxon>Spermatophyta</taxon>
        <taxon>Magnoliopsida</taxon>
        <taxon>eudicotyledons</taxon>
        <taxon>Gunneridae</taxon>
        <taxon>Pentapetalae</taxon>
        <taxon>asterids</taxon>
        <taxon>lamiids</taxon>
        <taxon>Solanales</taxon>
        <taxon>Solanaceae</taxon>
        <taxon>Solanoideae</taxon>
        <taxon>Solaneae</taxon>
        <taxon>Solanum</taxon>
    </lineage>
</organism>
<keyword evidence="2" id="KW-1185">Reference proteome</keyword>
<reference evidence="1" key="1">
    <citation type="submission" date="2023-08" db="EMBL/GenBank/DDBJ databases">
        <title>A de novo genome assembly of Solanum verrucosum Schlechtendal, a Mexican diploid species geographically isolated from the other diploid A-genome species in potato relatives.</title>
        <authorList>
            <person name="Hosaka K."/>
        </authorList>
    </citation>
    <scope>NUCLEOTIDE SEQUENCE</scope>
    <source>
        <tissue evidence="1">Young leaves</tissue>
    </source>
</reference>
<proteinExistence type="predicted"/>
<gene>
    <name evidence="1" type="ORF">MTR67_034810</name>
</gene>
<name>A0AAF0U8R7_SOLVR</name>
<evidence type="ECO:0000313" key="2">
    <source>
        <dbReference type="Proteomes" id="UP001234989"/>
    </source>
</evidence>
<accession>A0AAF0U8R7</accession>
<protein>
    <submittedName>
        <fullName evidence="1">Uncharacterized protein</fullName>
    </submittedName>
</protein>
<sequence>MRMWMGEFLPKVF</sequence>
<dbReference type="EMBL" id="CP133619">
    <property type="protein sequence ID" value="WMV41425.1"/>
    <property type="molecule type" value="Genomic_DNA"/>
</dbReference>
<evidence type="ECO:0000313" key="1">
    <source>
        <dbReference type="EMBL" id="WMV41425.1"/>
    </source>
</evidence>
<dbReference type="Proteomes" id="UP001234989">
    <property type="component" value="Chromosome 8"/>
</dbReference>